<dbReference type="Proteomes" id="UP001158986">
    <property type="component" value="Unassembled WGS sequence"/>
</dbReference>
<evidence type="ECO:0000313" key="3">
    <source>
        <dbReference type="EMBL" id="CAH0513315.1"/>
    </source>
</evidence>
<feature type="compositionally biased region" description="Polar residues" evidence="1">
    <location>
        <begin position="590"/>
        <end position="602"/>
    </location>
</feature>
<evidence type="ECO:0000256" key="1">
    <source>
        <dbReference type="SAM" id="MobiDB-lite"/>
    </source>
</evidence>
<feature type="compositionally biased region" description="Polar residues" evidence="1">
    <location>
        <begin position="16"/>
        <end position="30"/>
    </location>
</feature>
<feature type="transmembrane region" description="Helical" evidence="2">
    <location>
        <begin position="137"/>
        <end position="159"/>
    </location>
</feature>
<feature type="transmembrane region" description="Helical" evidence="2">
    <location>
        <begin position="231"/>
        <end position="251"/>
    </location>
</feature>
<sequence>MRVRLRAPDEPEAESSYDSGSNNTNAQSLSTTQRHFLPPLDVRSPEYIEERLENLKRRPNWGDFLDQYVQEHMDSESGSEGGDFDTLSPIYMPNFILSTLWSLLVVAISPLLLLCVPFLRHKGYGFWPLGCHSIKELFCRAVTNVIFMVFGLLLLYWNICREFPNVFLVENVFIKLNVQINEMIHSANTCHAALLQWETAVLQELCMPVGIDVVFLMVNTYLLLHCHRRWARYLMVLMAVMFMVDIPTKLYDATFPAPEIHMVDPNFALVDEELLVALDGKNLKHGGSVAWVAYWGCAITANVDMCDKQFVSTFENGNVAVTFKSLDHFIPCYRDPPNPLKAQDYQCFEHVRIRVKEKHSIPGWSRLATQIASASVPSVRNKYLDSLEIPFFKREKESQRFGMNGGLMKLTNSKRSLATFTEAMKAVEADIYAFSTQHFLTEIDEPSALVEEPVTLAEADTEENENILWGLQENELKRGLSDTAKAVEEELAEVEVTPDAKLRMFHASRESDVGQNEDVAPELTKTGELEDQEEKMYAVSPGNKREPESQADVKREADTRRHEAFSEKASSAATIAQELLEKLDSKQETSKSATVQVKSTSSRPHDIVDNLTQAEISKKKRNAKQNRQLTKESGPAIKAAAPAE</sequence>
<protein>
    <submittedName>
        <fullName evidence="3">Uncharacterized protein</fullName>
    </submittedName>
</protein>
<reference evidence="3 4" key="1">
    <citation type="submission" date="2021-11" db="EMBL/GenBank/DDBJ databases">
        <authorList>
            <person name="Islam A."/>
            <person name="Islam S."/>
            <person name="Flora M.S."/>
            <person name="Rahman M."/>
            <person name="Ziaur R.M."/>
            <person name="Epstein J.H."/>
            <person name="Hassan M."/>
            <person name="Klassen M."/>
            <person name="Woodard K."/>
            <person name="Webb A."/>
            <person name="Webby R.J."/>
            <person name="El Zowalaty M.E."/>
        </authorList>
    </citation>
    <scope>NUCLEOTIDE SEQUENCE [LARGE SCALE GENOMIC DNA]</scope>
    <source>
        <strain evidence="3">Pbs1</strain>
    </source>
</reference>
<keyword evidence="4" id="KW-1185">Reference proteome</keyword>
<feature type="transmembrane region" description="Helical" evidence="2">
    <location>
        <begin position="205"/>
        <end position="224"/>
    </location>
</feature>
<organism evidence="3 4">
    <name type="scientific">Peronospora belbahrii</name>
    <dbReference type="NCBI Taxonomy" id="622444"/>
    <lineage>
        <taxon>Eukaryota</taxon>
        <taxon>Sar</taxon>
        <taxon>Stramenopiles</taxon>
        <taxon>Oomycota</taxon>
        <taxon>Peronosporomycetes</taxon>
        <taxon>Peronosporales</taxon>
        <taxon>Peronosporaceae</taxon>
        <taxon>Peronospora</taxon>
    </lineage>
</organism>
<feature type="region of interest" description="Disordered" evidence="1">
    <location>
        <begin position="584"/>
        <end position="644"/>
    </location>
</feature>
<keyword evidence="2" id="KW-1133">Transmembrane helix</keyword>
<dbReference type="EMBL" id="CAKLCB010000010">
    <property type="protein sequence ID" value="CAH0513315.1"/>
    <property type="molecule type" value="Genomic_DNA"/>
</dbReference>
<feature type="transmembrane region" description="Helical" evidence="2">
    <location>
        <begin position="95"/>
        <end position="116"/>
    </location>
</feature>
<feature type="region of interest" description="Disordered" evidence="1">
    <location>
        <begin position="1"/>
        <end position="30"/>
    </location>
</feature>
<comment type="caution">
    <text evidence="3">The sequence shown here is derived from an EMBL/GenBank/DDBJ whole genome shotgun (WGS) entry which is preliminary data.</text>
</comment>
<keyword evidence="2" id="KW-0472">Membrane</keyword>
<proteinExistence type="predicted"/>
<name>A0ABN8CJR3_9STRA</name>
<feature type="compositionally biased region" description="Basic and acidic residues" evidence="1">
    <location>
        <begin position="543"/>
        <end position="566"/>
    </location>
</feature>
<evidence type="ECO:0000256" key="2">
    <source>
        <dbReference type="SAM" id="Phobius"/>
    </source>
</evidence>
<gene>
    <name evidence="3" type="ORF">PBS001_LOCUS130</name>
</gene>
<accession>A0ABN8CJR3</accession>
<feature type="region of interest" description="Disordered" evidence="1">
    <location>
        <begin position="508"/>
        <end position="570"/>
    </location>
</feature>
<keyword evidence="2" id="KW-0812">Transmembrane</keyword>
<evidence type="ECO:0000313" key="4">
    <source>
        <dbReference type="Proteomes" id="UP001158986"/>
    </source>
</evidence>